<dbReference type="EnsemblMetazoa" id="G23160.1">
    <property type="protein sequence ID" value="G23160.1:cds"/>
    <property type="gene ID" value="G23160"/>
</dbReference>
<evidence type="ECO:0000313" key="12">
    <source>
        <dbReference type="Proteomes" id="UP000005408"/>
    </source>
</evidence>
<feature type="compositionally biased region" description="Low complexity" evidence="7">
    <location>
        <begin position="1685"/>
        <end position="1694"/>
    </location>
</feature>
<dbReference type="PROSITE" id="PS50259">
    <property type="entry name" value="G_PROTEIN_RECEP_F3_4"/>
    <property type="match status" value="1"/>
</dbReference>
<dbReference type="OMA" id="HGETHII"/>
<feature type="transmembrane region" description="Helical" evidence="8">
    <location>
        <begin position="1607"/>
        <end position="1629"/>
    </location>
</feature>
<keyword evidence="9" id="KW-0732">Signal</keyword>
<feature type="transmembrane region" description="Helical" evidence="8">
    <location>
        <begin position="1418"/>
        <end position="1439"/>
    </location>
</feature>
<dbReference type="GO" id="GO:0004930">
    <property type="term" value="F:G protein-coupled receptor activity"/>
    <property type="evidence" value="ECO:0007669"/>
    <property type="project" value="InterPro"/>
</dbReference>
<reference evidence="11" key="1">
    <citation type="submission" date="2022-08" db="UniProtKB">
        <authorList>
            <consortium name="EnsemblMetazoa"/>
        </authorList>
    </citation>
    <scope>IDENTIFICATION</scope>
    <source>
        <strain evidence="11">05x7-T-G4-1.051#20</strain>
    </source>
</reference>
<dbReference type="InterPro" id="IPR000337">
    <property type="entry name" value="GPCR_3"/>
</dbReference>
<feature type="transmembrane region" description="Helical" evidence="8">
    <location>
        <begin position="1383"/>
        <end position="1406"/>
    </location>
</feature>
<dbReference type="GO" id="GO:0016020">
    <property type="term" value="C:membrane"/>
    <property type="evidence" value="ECO:0007669"/>
    <property type="project" value="UniProtKB-SubCell"/>
</dbReference>
<keyword evidence="2 8" id="KW-0812">Transmembrane</keyword>
<dbReference type="PANTHER" id="PTHR24060">
    <property type="entry name" value="METABOTROPIC GLUTAMATE RECEPTOR"/>
    <property type="match status" value="1"/>
</dbReference>
<feature type="domain" description="G-protein coupled receptors family 3 profile" evidence="10">
    <location>
        <begin position="1424"/>
        <end position="1642"/>
    </location>
</feature>
<feature type="compositionally biased region" description="Polar residues" evidence="7">
    <location>
        <begin position="1702"/>
        <end position="1712"/>
    </location>
</feature>
<keyword evidence="5" id="KW-0675">Receptor</keyword>
<feature type="region of interest" description="Disordered" evidence="7">
    <location>
        <begin position="1671"/>
        <end position="1712"/>
    </location>
</feature>
<evidence type="ECO:0000259" key="10">
    <source>
        <dbReference type="PROSITE" id="PS50259"/>
    </source>
</evidence>
<dbReference type="InterPro" id="IPR028082">
    <property type="entry name" value="Peripla_BP_I"/>
</dbReference>
<proteinExistence type="predicted"/>
<dbReference type="Gene3D" id="3.40.50.2300">
    <property type="match status" value="5"/>
</dbReference>
<name>A0A8W8KEG6_MAGGI</name>
<dbReference type="OrthoDB" id="5984008at2759"/>
<dbReference type="InterPro" id="IPR050726">
    <property type="entry name" value="mGluR"/>
</dbReference>
<dbReference type="SUPFAM" id="SSF53822">
    <property type="entry name" value="Periplasmic binding protein-like I"/>
    <property type="match status" value="2"/>
</dbReference>
<evidence type="ECO:0000256" key="5">
    <source>
        <dbReference type="ARBA" id="ARBA00023170"/>
    </source>
</evidence>
<evidence type="ECO:0000256" key="8">
    <source>
        <dbReference type="SAM" id="Phobius"/>
    </source>
</evidence>
<feature type="transmembrane region" description="Helical" evidence="8">
    <location>
        <begin position="1580"/>
        <end position="1601"/>
    </location>
</feature>
<keyword evidence="3 8" id="KW-1133">Transmembrane helix</keyword>
<keyword evidence="12" id="KW-1185">Reference proteome</keyword>
<dbReference type="InterPro" id="IPR017978">
    <property type="entry name" value="GPCR_3_C"/>
</dbReference>
<feature type="transmembrane region" description="Helical" evidence="8">
    <location>
        <begin position="1451"/>
        <end position="1470"/>
    </location>
</feature>
<evidence type="ECO:0000256" key="6">
    <source>
        <dbReference type="ARBA" id="ARBA00023180"/>
    </source>
</evidence>
<keyword evidence="4 8" id="KW-0472">Membrane</keyword>
<feature type="transmembrane region" description="Helical" evidence="8">
    <location>
        <begin position="1547"/>
        <end position="1568"/>
    </location>
</feature>
<evidence type="ECO:0000256" key="4">
    <source>
        <dbReference type="ARBA" id="ARBA00023136"/>
    </source>
</evidence>
<dbReference type="Pfam" id="PF01094">
    <property type="entry name" value="ANF_receptor"/>
    <property type="match status" value="2"/>
</dbReference>
<evidence type="ECO:0000256" key="7">
    <source>
        <dbReference type="SAM" id="MobiDB-lite"/>
    </source>
</evidence>
<keyword evidence="6" id="KW-0325">Glycoprotein</keyword>
<organism evidence="11 12">
    <name type="scientific">Magallana gigas</name>
    <name type="common">Pacific oyster</name>
    <name type="synonym">Crassostrea gigas</name>
    <dbReference type="NCBI Taxonomy" id="29159"/>
    <lineage>
        <taxon>Eukaryota</taxon>
        <taxon>Metazoa</taxon>
        <taxon>Spiralia</taxon>
        <taxon>Lophotrochozoa</taxon>
        <taxon>Mollusca</taxon>
        <taxon>Bivalvia</taxon>
        <taxon>Autobranchia</taxon>
        <taxon>Pteriomorphia</taxon>
        <taxon>Ostreida</taxon>
        <taxon>Ostreoidea</taxon>
        <taxon>Ostreidae</taxon>
        <taxon>Magallana</taxon>
    </lineage>
</organism>
<feature type="signal peptide" evidence="9">
    <location>
        <begin position="1"/>
        <end position="21"/>
    </location>
</feature>
<accession>A0A8W8KEG6</accession>
<evidence type="ECO:0000256" key="1">
    <source>
        <dbReference type="ARBA" id="ARBA00004141"/>
    </source>
</evidence>
<dbReference type="PRINTS" id="PR00248">
    <property type="entry name" value="GPCRMGR"/>
</dbReference>
<comment type="subcellular location">
    <subcellularLocation>
        <location evidence="1">Membrane</location>
        <topology evidence="1">Multi-pass membrane protein</topology>
    </subcellularLocation>
</comment>
<evidence type="ECO:0000256" key="3">
    <source>
        <dbReference type="ARBA" id="ARBA00022989"/>
    </source>
</evidence>
<evidence type="ECO:0000256" key="9">
    <source>
        <dbReference type="SAM" id="SignalP"/>
    </source>
</evidence>
<feature type="transmembrane region" description="Helical" evidence="8">
    <location>
        <begin position="1491"/>
        <end position="1510"/>
    </location>
</feature>
<evidence type="ECO:0000313" key="11">
    <source>
        <dbReference type="EnsemblMetazoa" id="G23160.1:cds"/>
    </source>
</evidence>
<evidence type="ECO:0000256" key="2">
    <source>
        <dbReference type="ARBA" id="ARBA00022692"/>
    </source>
</evidence>
<dbReference type="InterPro" id="IPR001828">
    <property type="entry name" value="ANF_lig-bd_rcpt"/>
</dbReference>
<sequence>MVAITQLSLWISALAVFSCQALLVTYIVESETFCEINSTEIDKVSKSMVVFLDDVSTSSKQMYLTNDFIPVCTLNNAEIKNSTDLIVFTSKRRTSKFPTFLMNSSFPIVTNTHDVNRNTSVSTQYKTPSLGNNIYATLKSLDWTYIQVILQPTPYFRNILSEFQRSRDSPYICAIRIFEINSTSNVENMMTALQYETNTRGILVLTDDNVLEQIIQFWTSLTDHEQLYFVALYEDSAIIQRYMEYILGWVFIPRHTTNTISTDISGGVIDSINLPQTTLREIQNTVNFLKDTLLHANISGCNNSNEEENDSCMILKWMKEMKLREQRSHVYNIQINESNEEAAPNTTKTKFIQVGEVNNTQFTPLGSWILYDKENRRLRSTAVSWNKAFHYKCRSHVAFEQLTSPFTSDIQIAGNLPLHYSSYTPEGCGELRNNYVLFSEAIVFAVDYVNNLTDILPSVKLGYDIIDTCSVPSRFIHQMDVLYSLGLRDASVKRKNYIGGVGFPFSSGVESLAHYSYSKKIPTISISATSSTFSDKNLYPYFMRMVPSNKDETLAIVSVLEHLKIHSIGIVYSNDAFGSDLTKSVLTFANVKGITVNYMLRIEDSYVENPEIINYLVDMFIVKNNKYVQAVLSLTQSQHIKPILQRLNDIEINNIFWIGCDTWVAGIEKTFLKKNVDVVSNAILIAFETNQSEKFLKYMRDKANLTEQNPFIKKLIEKENNCTFDRSQQAKIECKDVVDFKNLFKNVDPHGETHIIDAVISLAHGIDTLIRNHCPLMDYCTEANLHIEELAEIVQKKRITGIDGEKIYYDSKGDGKTIFFIRQIDPTSPSFHRQIGMYMESKILIDNSTLKMPKSIQDKSLTPCTGRNCYSVPTNLIEMPYTFMEGDVMIYAFIELYKFNGVCTDDLILEHFEVATSILWSISNINRKQLKGFPKIGLGLFAACGHDTSLAKSVFKQTFVVPTIPSTPYTKPIIGVVGAITNPVASSIYDARKSSSMDFPMIISASTERFNNREGHPRVFRTVMSSTFDVYLSLQLAKKLGWKYFHALFGSRDQELLDLMKREASTLNMCLATNREIIMDDLENELKTAVDEMLQYDGATVVMVFIPTAAIEMLLKIASEKNTAGKLVFIIPKHVENIQTIVSKYKNPSLGLVVMQNNLLENKQFGSYFQHLKIDEGDWTETLPWGKTFWEDVHQCNLRFSNRYTKDCATDLNLSGLQKKQSPFVASTIHGVYALSKAFQNVLDKHCNLSSLKECVNGNMSEIYHQLELELDRVTVTPDGGTLFGFENRNATIPMVILNFQYGPKGTPRLVEVGSIQKEEITLDLRKLSMYNLNGERRIFKSECPDDQCSVCLDPKFVSDYNEKVQYLSTIPHVTLNSIESGVGLTTIFLVIIGVGVAIVCTYYLAKFSSHKIFSLSADGHACIIIGTTVQILGAMVYLFDGSPLACGIHIALPGSVYSITLTGLLIKLNKTACLHAIVKTNITKLPKWDFAFTYLPIVISAPIIIYVVWTLEDPVTMTWSVPSLFQISKIDDLYIQWYCEFNRTEYIIFMCFFWIILFLCMTLSVIYKCRKTGRKEVKQVLFSAICFSLFTTVTTVLRLLTDDHVMFRVFMAITLPLNGIIILIINFLPQIVDLMREKNRELLFTRLMSDHKTSQVASLWKDFIHSENNRTKRKDSKQKKNEKVSLSVVGLSSKWRKKTRNTSTPISASEA</sequence>
<dbReference type="Proteomes" id="UP000005408">
    <property type="component" value="Unassembled WGS sequence"/>
</dbReference>
<feature type="chain" id="PRO_5036447107" description="G-protein coupled receptors family 3 profile domain-containing protein" evidence="9">
    <location>
        <begin position="22"/>
        <end position="1712"/>
    </location>
</feature>
<protein>
    <recommendedName>
        <fullName evidence="10">G-protein coupled receptors family 3 profile domain-containing protein</fullName>
    </recommendedName>
</protein>